<proteinExistence type="predicted"/>
<accession>A0A484KXD4</accession>
<dbReference type="Proteomes" id="UP000595140">
    <property type="component" value="Unassembled WGS sequence"/>
</dbReference>
<protein>
    <submittedName>
        <fullName evidence="1">Uncharacterized protein</fullName>
    </submittedName>
</protein>
<dbReference type="AlphaFoldDB" id="A0A484KXD4"/>
<feature type="non-terminal residue" evidence="1">
    <location>
        <position position="1"/>
    </location>
</feature>
<sequence>PFFLNFQHQLDRSSLMFLLIIELSGFCSDYRLP</sequence>
<organism evidence="1 2">
    <name type="scientific">Cuscuta campestris</name>
    <dbReference type="NCBI Taxonomy" id="132261"/>
    <lineage>
        <taxon>Eukaryota</taxon>
        <taxon>Viridiplantae</taxon>
        <taxon>Streptophyta</taxon>
        <taxon>Embryophyta</taxon>
        <taxon>Tracheophyta</taxon>
        <taxon>Spermatophyta</taxon>
        <taxon>Magnoliopsida</taxon>
        <taxon>eudicotyledons</taxon>
        <taxon>Gunneridae</taxon>
        <taxon>Pentapetalae</taxon>
        <taxon>asterids</taxon>
        <taxon>lamiids</taxon>
        <taxon>Solanales</taxon>
        <taxon>Convolvulaceae</taxon>
        <taxon>Cuscuteae</taxon>
        <taxon>Cuscuta</taxon>
        <taxon>Cuscuta subgen. Grammica</taxon>
        <taxon>Cuscuta sect. Cleistogrammica</taxon>
    </lineage>
</organism>
<gene>
    <name evidence="1" type="ORF">CCAM_LOCUS9683</name>
</gene>
<dbReference type="EMBL" id="OOIL02000664">
    <property type="protein sequence ID" value="VFQ67907.1"/>
    <property type="molecule type" value="Genomic_DNA"/>
</dbReference>
<reference evidence="1 2" key="1">
    <citation type="submission" date="2018-04" db="EMBL/GenBank/DDBJ databases">
        <authorList>
            <person name="Vogel A."/>
        </authorList>
    </citation>
    <scope>NUCLEOTIDE SEQUENCE [LARGE SCALE GENOMIC DNA]</scope>
</reference>
<keyword evidence="2" id="KW-1185">Reference proteome</keyword>
<evidence type="ECO:0000313" key="2">
    <source>
        <dbReference type="Proteomes" id="UP000595140"/>
    </source>
</evidence>
<evidence type="ECO:0000313" key="1">
    <source>
        <dbReference type="EMBL" id="VFQ67907.1"/>
    </source>
</evidence>
<name>A0A484KXD4_9ASTE</name>